<evidence type="ECO:0000256" key="1">
    <source>
        <dbReference type="SAM" id="Coils"/>
    </source>
</evidence>
<protein>
    <recommendedName>
        <fullName evidence="4">DUF3102 domain-containing protein</fullName>
    </recommendedName>
</protein>
<accession>A0A512E3V3</accession>
<dbReference type="OrthoDB" id="7266764at2"/>
<keyword evidence="1" id="KW-0175">Coiled coil</keyword>
<dbReference type="AlphaFoldDB" id="A0A512E3V3"/>
<gene>
    <name evidence="2" type="ORF">SAE02_75610</name>
</gene>
<reference evidence="2 3" key="1">
    <citation type="submission" date="2019-07" db="EMBL/GenBank/DDBJ databases">
        <title>Whole genome shotgun sequence of Skermanella aerolata NBRC 106429.</title>
        <authorList>
            <person name="Hosoyama A."/>
            <person name="Uohara A."/>
            <person name="Ohji S."/>
            <person name="Ichikawa N."/>
        </authorList>
    </citation>
    <scope>NUCLEOTIDE SEQUENCE [LARGE SCALE GENOMIC DNA]</scope>
    <source>
        <strain evidence="2 3">NBRC 106429</strain>
    </source>
</reference>
<feature type="coiled-coil region" evidence="1">
    <location>
        <begin position="162"/>
        <end position="192"/>
    </location>
</feature>
<organism evidence="2 3">
    <name type="scientific">Skermanella aerolata</name>
    <dbReference type="NCBI Taxonomy" id="393310"/>
    <lineage>
        <taxon>Bacteria</taxon>
        <taxon>Pseudomonadati</taxon>
        <taxon>Pseudomonadota</taxon>
        <taxon>Alphaproteobacteria</taxon>
        <taxon>Rhodospirillales</taxon>
        <taxon>Azospirillaceae</taxon>
        <taxon>Skermanella</taxon>
    </lineage>
</organism>
<name>A0A512E3V3_9PROT</name>
<comment type="caution">
    <text evidence="2">The sequence shown here is derived from an EMBL/GenBank/DDBJ whole genome shotgun (WGS) entry which is preliminary data.</text>
</comment>
<proteinExistence type="predicted"/>
<evidence type="ECO:0000313" key="3">
    <source>
        <dbReference type="Proteomes" id="UP000321523"/>
    </source>
</evidence>
<evidence type="ECO:0000313" key="2">
    <source>
        <dbReference type="EMBL" id="GEO43413.1"/>
    </source>
</evidence>
<evidence type="ECO:0008006" key="4">
    <source>
        <dbReference type="Google" id="ProtNLM"/>
    </source>
</evidence>
<dbReference type="RefSeq" id="WP_052832753.1">
    <property type="nucleotide sequence ID" value="NZ_BJYZ01000082.1"/>
</dbReference>
<sequence>MSRRLKLDHAPEPVLVEGDARVLALEALRNEPQAAEDYVATINHLWRQAQGTFLEIGKLLIRAKDTLAHGEYTEAVEARLPFSGRTAYQLREAARWAMEMDRLQTISLNQLPGAYSTIYLLSTLDRSSLERAKHDGLIRPDLRRAELVAWRQKRMGKPVRTRADLEARREKLRRDRERLDTELREIEEALAEIVD</sequence>
<dbReference type="Proteomes" id="UP000321523">
    <property type="component" value="Unassembled WGS sequence"/>
</dbReference>
<dbReference type="EMBL" id="BJYZ01000082">
    <property type="protein sequence ID" value="GEO43413.1"/>
    <property type="molecule type" value="Genomic_DNA"/>
</dbReference>
<keyword evidence="3" id="KW-1185">Reference proteome</keyword>